<evidence type="ECO:0000313" key="3">
    <source>
        <dbReference type="EMBL" id="KAF4144141.1"/>
    </source>
</evidence>
<protein>
    <recommendedName>
        <fullName evidence="5">Secreted RxLR effector peptide protein</fullName>
    </recommendedName>
</protein>
<organism evidence="2 4">
    <name type="scientific">Phytophthora infestans</name>
    <name type="common">Potato late blight agent</name>
    <name type="synonym">Botrytis infestans</name>
    <dbReference type="NCBI Taxonomy" id="4787"/>
    <lineage>
        <taxon>Eukaryota</taxon>
        <taxon>Sar</taxon>
        <taxon>Stramenopiles</taxon>
        <taxon>Oomycota</taxon>
        <taxon>Peronosporomycetes</taxon>
        <taxon>Peronosporales</taxon>
        <taxon>Peronosporaceae</taxon>
        <taxon>Phytophthora</taxon>
    </lineage>
</organism>
<evidence type="ECO:0008006" key="5">
    <source>
        <dbReference type="Google" id="ProtNLM"/>
    </source>
</evidence>
<dbReference type="EMBL" id="JAACNO010000894">
    <property type="protein sequence ID" value="KAF4144141.1"/>
    <property type="molecule type" value="Genomic_DNA"/>
</dbReference>
<keyword evidence="1" id="KW-0732">Signal</keyword>
<evidence type="ECO:0000256" key="1">
    <source>
        <dbReference type="SAM" id="SignalP"/>
    </source>
</evidence>
<dbReference type="AlphaFoldDB" id="A0A833SBR1"/>
<reference evidence="2" key="1">
    <citation type="submission" date="2020-04" db="EMBL/GenBank/DDBJ databases">
        <title>Hybrid Assembly of Korean Phytophthora infestans isolates.</title>
        <authorList>
            <person name="Prokchorchik M."/>
            <person name="Lee Y."/>
            <person name="Seo J."/>
            <person name="Cho J.-H."/>
            <person name="Park Y.-E."/>
            <person name="Jang D.-C."/>
            <person name="Im J.-S."/>
            <person name="Choi J.-G."/>
            <person name="Park H.-J."/>
            <person name="Lee G.-B."/>
            <person name="Lee Y.-G."/>
            <person name="Hong S.-Y."/>
            <person name="Cho K."/>
            <person name="Sohn K.H."/>
        </authorList>
    </citation>
    <scope>NUCLEOTIDE SEQUENCE</scope>
    <source>
        <strain evidence="2">KR_1_A1</strain>
        <strain evidence="3">KR_2_A2</strain>
    </source>
</reference>
<evidence type="ECO:0000313" key="2">
    <source>
        <dbReference type="EMBL" id="KAF4038836.1"/>
    </source>
</evidence>
<keyword evidence="4" id="KW-1185">Reference proteome</keyword>
<dbReference type="EMBL" id="WSZM01000187">
    <property type="protein sequence ID" value="KAF4038836.1"/>
    <property type="molecule type" value="Genomic_DNA"/>
</dbReference>
<dbReference type="Proteomes" id="UP000602510">
    <property type="component" value="Unassembled WGS sequence"/>
</dbReference>
<dbReference type="Proteomes" id="UP000704712">
    <property type="component" value="Unassembled WGS sequence"/>
</dbReference>
<evidence type="ECO:0000313" key="4">
    <source>
        <dbReference type="Proteomes" id="UP000602510"/>
    </source>
</evidence>
<accession>A0A833SBR1</accession>
<sequence length="124" mass="13980">MRQLYVLLFTICLAITVFDGQASEAVAEHRQGSPRSTAEAGIHEIPGHRLLRSVNVEKSGVESEERGFPGLSKLNEWFKKGKSKMSDMQLRVQYKDVSKHGMSDDKITKAWVQRGKVGDDIYSR</sequence>
<gene>
    <name evidence="2" type="ORF">GN244_ATG09056</name>
    <name evidence="3" type="ORF">GN958_ATG06680</name>
</gene>
<comment type="caution">
    <text evidence="2">The sequence shown here is derived from an EMBL/GenBank/DDBJ whole genome shotgun (WGS) entry which is preliminary data.</text>
</comment>
<name>A0A833SBR1_PHYIN</name>
<feature type="signal peptide" evidence="1">
    <location>
        <begin position="1"/>
        <end position="22"/>
    </location>
</feature>
<proteinExistence type="predicted"/>
<feature type="chain" id="PRO_5036417727" description="Secreted RxLR effector peptide protein" evidence="1">
    <location>
        <begin position="23"/>
        <end position="124"/>
    </location>
</feature>